<evidence type="ECO:0000313" key="8">
    <source>
        <dbReference type="EMBL" id="KAF7493204.1"/>
    </source>
</evidence>
<evidence type="ECO:0000256" key="6">
    <source>
        <dbReference type="SAM" id="Coils"/>
    </source>
</evidence>
<dbReference type="InterPro" id="IPR058770">
    <property type="entry name" value="PWI_ABCF3"/>
</dbReference>
<dbReference type="GO" id="GO:0016887">
    <property type="term" value="F:ATP hydrolysis activity"/>
    <property type="evidence" value="ECO:0007669"/>
    <property type="project" value="InterPro"/>
</dbReference>
<dbReference type="Pfam" id="PF26051">
    <property type="entry name" value="PWI_ABCF3"/>
    <property type="match status" value="1"/>
</dbReference>
<proteinExistence type="inferred from homology"/>
<dbReference type="Proteomes" id="UP000616769">
    <property type="component" value="Unassembled WGS sequence"/>
</dbReference>
<evidence type="ECO:0000256" key="1">
    <source>
        <dbReference type="ARBA" id="ARBA00011054"/>
    </source>
</evidence>
<dbReference type="Pfam" id="PF00005">
    <property type="entry name" value="ABC_tran"/>
    <property type="match status" value="2"/>
</dbReference>
<organism evidence="9 12">
    <name type="scientific">Sarcoptes scabiei</name>
    <name type="common">Itch mite</name>
    <name type="synonym">Acarus scabiei</name>
    <dbReference type="NCBI Taxonomy" id="52283"/>
    <lineage>
        <taxon>Eukaryota</taxon>
        <taxon>Metazoa</taxon>
        <taxon>Ecdysozoa</taxon>
        <taxon>Arthropoda</taxon>
        <taxon>Chelicerata</taxon>
        <taxon>Arachnida</taxon>
        <taxon>Acari</taxon>
        <taxon>Acariformes</taxon>
        <taxon>Sarcoptiformes</taxon>
        <taxon>Astigmata</taxon>
        <taxon>Psoroptidia</taxon>
        <taxon>Sarcoptoidea</taxon>
        <taxon>Sarcoptidae</taxon>
        <taxon>Sarcoptinae</taxon>
        <taxon>Sarcoptes</taxon>
    </lineage>
</organism>
<dbReference type="InterPro" id="IPR027417">
    <property type="entry name" value="P-loop_NTPase"/>
</dbReference>
<feature type="coiled-coil region" evidence="6">
    <location>
        <begin position="422"/>
        <end position="449"/>
    </location>
</feature>
<dbReference type="FunFam" id="3.40.50.300:FF:000011">
    <property type="entry name" value="Putative ABC transporter ATP-binding component"/>
    <property type="match status" value="1"/>
</dbReference>
<dbReference type="FunFam" id="3.40.50.300:FF:000104">
    <property type="entry name" value="ATP-binding cassette sub-family F member 3"/>
    <property type="match status" value="1"/>
</dbReference>
<keyword evidence="3" id="KW-0547">Nucleotide-binding</keyword>
<feature type="domain" description="ABC transporter" evidence="7">
    <location>
        <begin position="500"/>
        <end position="715"/>
    </location>
</feature>
<dbReference type="OMA" id="CTHIADI"/>
<dbReference type="EnsemblMetazoa" id="SSS_635s_mrna">
    <property type="protein sequence ID" value="KAF7493204.1"/>
    <property type="gene ID" value="SSS_635"/>
</dbReference>
<dbReference type="OrthoDB" id="2110130at2759"/>
<dbReference type="Proteomes" id="UP000070412">
    <property type="component" value="Unassembled WGS sequence"/>
</dbReference>
<evidence type="ECO:0000256" key="5">
    <source>
        <dbReference type="ARBA" id="ARBA00022990"/>
    </source>
</evidence>
<dbReference type="SUPFAM" id="SSF52540">
    <property type="entry name" value="P-loop containing nucleoside triphosphate hydrolases"/>
    <property type="match status" value="2"/>
</dbReference>
<dbReference type="InterPro" id="IPR032781">
    <property type="entry name" value="ABC_tran_Xtn"/>
</dbReference>
<keyword evidence="11" id="KW-1185">Reference proteome</keyword>
<dbReference type="InterPro" id="IPR003593">
    <property type="entry name" value="AAA+_ATPase"/>
</dbReference>
<keyword evidence="6" id="KW-0175">Coiled coil</keyword>
<feature type="domain" description="ABC transporter" evidence="7">
    <location>
        <begin position="189"/>
        <end position="433"/>
    </location>
</feature>
<evidence type="ECO:0000256" key="4">
    <source>
        <dbReference type="ARBA" id="ARBA00022840"/>
    </source>
</evidence>
<reference evidence="11" key="2">
    <citation type="journal article" date="2020" name="PLoS Negl. Trop. Dis.">
        <title>High-quality nuclear genome for Sarcoptes scabiei-A critical resource for a neglected parasite.</title>
        <authorList>
            <person name="Korhonen P.K."/>
            <person name="Gasser R.B."/>
            <person name="Ma G."/>
            <person name="Wang T."/>
            <person name="Stroehlein A.J."/>
            <person name="Young N.D."/>
            <person name="Ang C.S."/>
            <person name="Fernando D.D."/>
            <person name="Lu H.C."/>
            <person name="Taylor S."/>
            <person name="Reynolds S.L."/>
            <person name="Mofiz E."/>
            <person name="Najaraj S.H."/>
            <person name="Gowda H."/>
            <person name="Madugundu A."/>
            <person name="Renuse S."/>
            <person name="Holt D."/>
            <person name="Pandey A."/>
            <person name="Papenfuss A.T."/>
            <person name="Fischer K."/>
        </authorList>
    </citation>
    <scope>NUCLEOTIDE SEQUENCE [LARGE SCALE GENOMIC DNA]</scope>
</reference>
<reference evidence="10" key="4">
    <citation type="submission" date="2022-06" db="UniProtKB">
        <authorList>
            <consortium name="EnsemblMetazoa"/>
        </authorList>
    </citation>
    <scope>IDENTIFICATION</scope>
</reference>
<evidence type="ECO:0000256" key="2">
    <source>
        <dbReference type="ARBA" id="ARBA00022737"/>
    </source>
</evidence>
<sequence>MAATEILKVLKNYIPDMGQYISDYIVGFLTSDSFNSPNDISEAVGKILESCLNDLLSKQPIDEKSNEEKLKCIYNQIYQILHINDLETGNRDDEDEKLKQPVYIDPTAGQNENEWKSIWTSHKEIESKVDANKLRKAEEKLRLKAEKREGAQENSSNAAISNIQASASQSLSKKSTKLEELGSNLIKDIKIENFDISFGSNILLKNANLNLNYGERYGLCGRNGIGKSTLLKMISNGSLVIPSHIRILHVEQEIVGDDTSAIESVLECDVVRKNLLAEEKILTQKTSLTDQESTKLNNIYQELAAIEADKAPALAATILLGLGFTHDMQQKATKTFSGGWRMRLALARALFSKPDLLLLDEPTNMLDLKAIYWLSNYLVNHWKSTLLVVSHDRKFFSEVPTYILHFHSKRIDPYHGTYEAFMTAMTEKLKNQQREYEAQQTQIKSTQEFINRFRYNSKRASLVQSRIKSLDKMKIVDKVEKDSVVIFRLPQPENLSPPILQLNDVNFAYEPGKVILKNVNLNANLQSRICIVGDNGSGKTTLLKLLINALEPTSGIRHSHRNLAIGYFTQHHVDQLPMNQTPLQFMATQQPGKSVEHYRKYLGSFGITGDLSLQPLQSLSGGQKSRVAFAAMTLTNPHLLIMDEPTNHLDVETVEALAKALNEYTGGVILVTHDQSMIQKICKELWHCIDGHVNCVKGGFDEYAEFIKKELQEIL</sequence>
<dbReference type="PANTHER" id="PTHR19211:SF117">
    <property type="entry name" value="ATP-BINDING CASSETTE SUB-FAMILY F MEMBER 3"/>
    <property type="match status" value="1"/>
</dbReference>
<dbReference type="Pfam" id="PF12848">
    <property type="entry name" value="ABC_tran_Xtn"/>
    <property type="match status" value="1"/>
</dbReference>
<keyword evidence="2" id="KW-0677">Repeat</keyword>
<evidence type="ECO:0000313" key="9">
    <source>
        <dbReference type="EMBL" id="KPM04972.1"/>
    </source>
</evidence>
<dbReference type="SMART" id="SM00382">
    <property type="entry name" value="AAA"/>
    <property type="match status" value="2"/>
</dbReference>
<gene>
    <name evidence="8" type="primary">SSS_635g</name>
    <name evidence="9" type="ORF">QR98_0034290</name>
    <name evidence="8" type="ORF">SSS_635</name>
</gene>
<dbReference type="InterPro" id="IPR003439">
    <property type="entry name" value="ABC_transporter-like_ATP-bd"/>
</dbReference>
<comment type="similarity">
    <text evidence="1">Belongs to the ABC transporter superfamily. ABCF family. EF3 subfamily.</text>
</comment>
<dbReference type="PROSITE" id="PS00211">
    <property type="entry name" value="ABC_TRANSPORTER_1"/>
    <property type="match status" value="2"/>
</dbReference>
<name>A0A132A1N7_SARSC</name>
<dbReference type="EMBL" id="WVUK01000056">
    <property type="protein sequence ID" value="KAF7493204.1"/>
    <property type="molecule type" value="Genomic_DNA"/>
</dbReference>
<keyword evidence="5" id="KW-0007">Acetylation</keyword>
<protein>
    <submittedName>
        <fullName evidence="9">ABC transporter ABCF1</fullName>
    </submittedName>
    <submittedName>
        <fullName evidence="8">ATP-binding cassette sub-family F member 3</fullName>
    </submittedName>
</protein>
<evidence type="ECO:0000313" key="10">
    <source>
        <dbReference type="EnsemblMetazoa" id="KAF7493204.1"/>
    </source>
</evidence>
<reference evidence="8" key="3">
    <citation type="submission" date="2020-01" db="EMBL/GenBank/DDBJ databases">
        <authorList>
            <person name="Korhonen P.K.K."/>
            <person name="Guangxu M.G."/>
            <person name="Wang T.W."/>
            <person name="Stroehlein A.J.S."/>
            <person name="Young N.D."/>
            <person name="Ang C.-S.A."/>
            <person name="Fernando D.W.F."/>
            <person name="Lu H.L."/>
            <person name="Taylor S.T."/>
            <person name="Ehtesham M.E.M."/>
            <person name="Najaraj S.H.N."/>
            <person name="Harsha G.H.G."/>
            <person name="Madugundu A.M."/>
            <person name="Renuse S.R."/>
            <person name="Holt D.H."/>
            <person name="Pandey A.P."/>
            <person name="Papenfuss A.P."/>
            <person name="Gasser R.B.G."/>
            <person name="Fischer K.F."/>
        </authorList>
    </citation>
    <scope>NUCLEOTIDE SEQUENCE</scope>
    <source>
        <strain evidence="8">SSS_KF_BRIS2020</strain>
    </source>
</reference>
<reference evidence="9 12" key="1">
    <citation type="journal article" date="2015" name="Parasit. Vectors">
        <title>Draft genome of the scabies mite.</title>
        <authorList>
            <person name="Rider S.D.Jr."/>
            <person name="Morgan M.S."/>
            <person name="Arlian L.G."/>
        </authorList>
    </citation>
    <scope>NUCLEOTIDE SEQUENCE [LARGE SCALE GENOMIC DNA]</scope>
    <source>
        <strain evidence="9">Arlian Lab</strain>
    </source>
</reference>
<dbReference type="EMBL" id="JXLN01010025">
    <property type="protein sequence ID" value="KPM04972.1"/>
    <property type="molecule type" value="Genomic_DNA"/>
</dbReference>
<dbReference type="VEuPathDB" id="VectorBase:SSCA007385"/>
<dbReference type="GO" id="GO:0005524">
    <property type="term" value="F:ATP binding"/>
    <property type="evidence" value="ECO:0007669"/>
    <property type="project" value="UniProtKB-KW"/>
</dbReference>
<dbReference type="AlphaFoldDB" id="A0A132A1N7"/>
<evidence type="ECO:0000256" key="3">
    <source>
        <dbReference type="ARBA" id="ARBA00022741"/>
    </source>
</evidence>
<evidence type="ECO:0000313" key="12">
    <source>
        <dbReference type="Proteomes" id="UP000616769"/>
    </source>
</evidence>
<evidence type="ECO:0000313" key="11">
    <source>
        <dbReference type="Proteomes" id="UP000070412"/>
    </source>
</evidence>
<accession>A0A132A1N7</accession>
<dbReference type="PROSITE" id="PS50893">
    <property type="entry name" value="ABC_TRANSPORTER_2"/>
    <property type="match status" value="2"/>
</dbReference>
<evidence type="ECO:0000259" key="7">
    <source>
        <dbReference type="PROSITE" id="PS50893"/>
    </source>
</evidence>
<dbReference type="PANTHER" id="PTHR19211">
    <property type="entry name" value="ATP-BINDING TRANSPORT PROTEIN-RELATED"/>
    <property type="match status" value="1"/>
</dbReference>
<dbReference type="CDD" id="cd03221">
    <property type="entry name" value="ABCF_EF-3"/>
    <property type="match status" value="2"/>
</dbReference>
<dbReference type="InterPro" id="IPR017871">
    <property type="entry name" value="ABC_transporter-like_CS"/>
</dbReference>
<dbReference type="InterPro" id="IPR050611">
    <property type="entry name" value="ABCF"/>
</dbReference>
<keyword evidence="4 8" id="KW-0067">ATP-binding</keyword>
<dbReference type="Gene3D" id="3.40.50.300">
    <property type="entry name" value="P-loop containing nucleotide triphosphate hydrolases"/>
    <property type="match status" value="2"/>
</dbReference>